<organism evidence="3 6">
    <name type="scientific">Acanthaster planci</name>
    <name type="common">Crown-of-thorns starfish</name>
    <dbReference type="NCBI Taxonomy" id="133434"/>
    <lineage>
        <taxon>Eukaryota</taxon>
        <taxon>Metazoa</taxon>
        <taxon>Echinodermata</taxon>
        <taxon>Eleutherozoa</taxon>
        <taxon>Asterozoa</taxon>
        <taxon>Asteroidea</taxon>
        <taxon>Valvatacea</taxon>
        <taxon>Valvatida</taxon>
        <taxon>Acanthasteridae</taxon>
        <taxon>Acanthaster</taxon>
    </lineage>
</organism>
<feature type="compositionally biased region" description="Low complexity" evidence="1">
    <location>
        <begin position="132"/>
        <end position="146"/>
    </location>
</feature>
<feature type="compositionally biased region" description="Basic and acidic residues" evidence="1">
    <location>
        <begin position="108"/>
        <end position="125"/>
    </location>
</feature>
<dbReference type="RefSeq" id="XP_022085723.1">
    <property type="nucleotide sequence ID" value="XM_022230031.1"/>
</dbReference>
<feature type="transmembrane region" description="Helical" evidence="2">
    <location>
        <begin position="43"/>
        <end position="64"/>
    </location>
</feature>
<feature type="region of interest" description="Disordered" evidence="1">
    <location>
        <begin position="95"/>
        <end position="300"/>
    </location>
</feature>
<proteinExistence type="predicted"/>
<feature type="compositionally biased region" description="Basic and acidic residues" evidence="1">
    <location>
        <begin position="238"/>
        <end position="255"/>
    </location>
</feature>
<evidence type="ECO:0000256" key="1">
    <source>
        <dbReference type="SAM" id="MobiDB-lite"/>
    </source>
</evidence>
<dbReference type="RefSeq" id="XP_022085703.1">
    <property type="nucleotide sequence ID" value="XM_022230011.1"/>
</dbReference>
<name>A0A8B7XXU8_ACAPL</name>
<evidence type="ECO:0000313" key="5">
    <source>
        <dbReference type="RefSeq" id="XP_022085703.1"/>
    </source>
</evidence>
<feature type="compositionally biased region" description="Polar residues" evidence="1">
    <location>
        <begin position="175"/>
        <end position="193"/>
    </location>
</feature>
<keyword evidence="2" id="KW-0812">Transmembrane</keyword>
<reference evidence="4 5" key="1">
    <citation type="submission" date="2025-04" db="UniProtKB">
        <authorList>
            <consortium name="RefSeq"/>
        </authorList>
    </citation>
    <scope>IDENTIFICATION</scope>
</reference>
<evidence type="ECO:0000313" key="4">
    <source>
        <dbReference type="RefSeq" id="XP_022085693.1"/>
    </source>
</evidence>
<dbReference type="GeneID" id="110976593"/>
<keyword evidence="3" id="KW-1185">Reference proteome</keyword>
<dbReference type="RefSeq" id="XP_022085693.1">
    <property type="nucleotide sequence ID" value="XM_022230001.1"/>
</dbReference>
<keyword evidence="2" id="KW-1133">Transmembrane helix</keyword>
<keyword evidence="2" id="KW-0472">Membrane</keyword>
<dbReference type="AlphaFoldDB" id="A0A8B7XXU8"/>
<dbReference type="OMA" id="VCKDIAC"/>
<feature type="compositionally biased region" description="Basic and acidic residues" evidence="1">
    <location>
        <begin position="277"/>
        <end position="288"/>
    </location>
</feature>
<gene>
    <name evidence="4 5 6 7" type="primary">LOC110976593</name>
</gene>
<dbReference type="KEGG" id="aplc:110976593"/>
<evidence type="ECO:0000313" key="6">
    <source>
        <dbReference type="RefSeq" id="XP_022085713.1"/>
    </source>
</evidence>
<evidence type="ECO:0000313" key="7">
    <source>
        <dbReference type="RefSeq" id="XP_022085723.1"/>
    </source>
</evidence>
<protein>
    <submittedName>
        <fullName evidence="4 5">Brain acid soluble protein 1-like</fullName>
    </submittedName>
</protein>
<evidence type="ECO:0000313" key="3">
    <source>
        <dbReference type="Proteomes" id="UP000694845"/>
    </source>
</evidence>
<dbReference type="Proteomes" id="UP000694845">
    <property type="component" value="Unplaced"/>
</dbReference>
<accession>A0A8B7XXU8</accession>
<sequence>MSAYNVPCLAVPAEKVCRDIECSSPPPPLPAPPPKCMVECPSWLWYLFLLLVPVVIASVCAILYRRRRRPGKSDDVGSGSCARYPPVAQSKSKKYSFNFLASRPKSKGKPDEERVAGEDPHRETNARASQEQSGPSGATATTSSPQRSSHTTENERKRSGSKTGKVSPEGEVTSRPASATNNARVRSQPQGPSENGAKASNMKQGAAETPKLKKVPNEKRELNNASRKAPAASNVKPSEAKPPDLKKVPDEKRELNNSSRKAPAASNVKPSEANPPDLKKVPDEKREWNNSSRKAPAAKK</sequence>
<evidence type="ECO:0000256" key="2">
    <source>
        <dbReference type="SAM" id="Phobius"/>
    </source>
</evidence>
<dbReference type="RefSeq" id="XP_022085713.1">
    <property type="nucleotide sequence ID" value="XM_022230021.1"/>
</dbReference>